<evidence type="ECO:0000259" key="9">
    <source>
        <dbReference type="Pfam" id="PF07715"/>
    </source>
</evidence>
<dbReference type="GO" id="GO:0009279">
    <property type="term" value="C:cell outer membrane"/>
    <property type="evidence" value="ECO:0007669"/>
    <property type="project" value="UniProtKB-SubCell"/>
</dbReference>
<feature type="domain" description="TonB-dependent receptor plug" evidence="9">
    <location>
        <begin position="146"/>
        <end position="246"/>
    </location>
</feature>
<evidence type="ECO:0000256" key="1">
    <source>
        <dbReference type="ARBA" id="ARBA00004571"/>
    </source>
</evidence>
<keyword evidence="5 7" id="KW-0472">Membrane</keyword>
<keyword evidence="3 7" id="KW-1134">Transmembrane beta strand</keyword>
<protein>
    <submittedName>
        <fullName evidence="11">TonB-dependent receptor</fullName>
    </submittedName>
</protein>
<feature type="chain" id="PRO_5031548132" evidence="8">
    <location>
        <begin position="35"/>
        <end position="1063"/>
    </location>
</feature>
<evidence type="ECO:0000313" key="11">
    <source>
        <dbReference type="EMBL" id="NII04916.1"/>
    </source>
</evidence>
<dbReference type="PROSITE" id="PS52016">
    <property type="entry name" value="TONB_DEPENDENT_REC_3"/>
    <property type="match status" value="1"/>
</dbReference>
<comment type="subcellular location">
    <subcellularLocation>
        <location evidence="1 7">Cell outer membrane</location>
        <topology evidence="1 7">Multi-pass membrane protein</topology>
    </subcellularLocation>
</comment>
<dbReference type="Proteomes" id="UP000490980">
    <property type="component" value="Unassembled WGS sequence"/>
</dbReference>
<dbReference type="Pfam" id="PF07715">
    <property type="entry name" value="Plug"/>
    <property type="match status" value="1"/>
</dbReference>
<dbReference type="GO" id="GO:0044718">
    <property type="term" value="P:siderophore transmembrane transport"/>
    <property type="evidence" value="ECO:0007669"/>
    <property type="project" value="TreeGrafter"/>
</dbReference>
<dbReference type="GO" id="GO:0030246">
    <property type="term" value="F:carbohydrate binding"/>
    <property type="evidence" value="ECO:0007669"/>
    <property type="project" value="InterPro"/>
</dbReference>
<organism evidence="11 12">
    <name type="scientific">Luteibacter anthropi</name>
    <dbReference type="NCBI Taxonomy" id="564369"/>
    <lineage>
        <taxon>Bacteria</taxon>
        <taxon>Pseudomonadati</taxon>
        <taxon>Pseudomonadota</taxon>
        <taxon>Gammaproteobacteria</taxon>
        <taxon>Lysobacterales</taxon>
        <taxon>Rhodanobacteraceae</taxon>
        <taxon>Luteibacter</taxon>
    </lineage>
</organism>
<keyword evidence="4 7" id="KW-0812">Transmembrane</keyword>
<dbReference type="GO" id="GO:0015344">
    <property type="term" value="F:siderophore uptake transmembrane transporter activity"/>
    <property type="evidence" value="ECO:0007669"/>
    <property type="project" value="TreeGrafter"/>
</dbReference>
<evidence type="ECO:0000256" key="3">
    <source>
        <dbReference type="ARBA" id="ARBA00022452"/>
    </source>
</evidence>
<evidence type="ECO:0000256" key="5">
    <source>
        <dbReference type="ARBA" id="ARBA00023136"/>
    </source>
</evidence>
<dbReference type="Gene3D" id="2.60.40.1120">
    <property type="entry name" value="Carboxypeptidase-like, regulatory domain"/>
    <property type="match status" value="1"/>
</dbReference>
<keyword evidence="11" id="KW-0675">Receptor</keyword>
<dbReference type="InterPro" id="IPR012910">
    <property type="entry name" value="Plug_dom"/>
</dbReference>
<evidence type="ECO:0000256" key="8">
    <source>
        <dbReference type="SAM" id="SignalP"/>
    </source>
</evidence>
<accession>A0A7X5U6Q3</accession>
<comment type="caution">
    <text evidence="11">The sequence shown here is derived from an EMBL/GenBank/DDBJ whole genome shotgun (WGS) entry which is preliminary data.</text>
</comment>
<evidence type="ECO:0000313" key="12">
    <source>
        <dbReference type="Proteomes" id="UP000490980"/>
    </source>
</evidence>
<gene>
    <name evidence="11" type="ORF">HBF25_00790</name>
</gene>
<feature type="domain" description="TonB-dependent transporter Oar-like beta-barrel" evidence="10">
    <location>
        <begin position="370"/>
        <end position="1009"/>
    </location>
</feature>
<keyword evidence="12" id="KW-1185">Reference proteome</keyword>
<dbReference type="Gene3D" id="2.170.130.10">
    <property type="entry name" value="TonB-dependent receptor, plug domain"/>
    <property type="match status" value="1"/>
</dbReference>
<comment type="similarity">
    <text evidence="7">Belongs to the TonB-dependent receptor family.</text>
</comment>
<dbReference type="Gene3D" id="2.40.170.20">
    <property type="entry name" value="TonB-dependent receptor, beta-barrel domain"/>
    <property type="match status" value="1"/>
</dbReference>
<dbReference type="Pfam" id="PF25183">
    <property type="entry name" value="OMP_b-brl_4"/>
    <property type="match status" value="1"/>
</dbReference>
<name>A0A7X5U6Q3_9GAMM</name>
<dbReference type="PANTHER" id="PTHR30069:SF46">
    <property type="entry name" value="OAR PROTEIN"/>
    <property type="match status" value="1"/>
</dbReference>
<evidence type="ECO:0000259" key="10">
    <source>
        <dbReference type="Pfam" id="PF25183"/>
    </source>
</evidence>
<evidence type="ECO:0000256" key="6">
    <source>
        <dbReference type="ARBA" id="ARBA00023237"/>
    </source>
</evidence>
<dbReference type="InterPro" id="IPR039426">
    <property type="entry name" value="TonB-dep_rcpt-like"/>
</dbReference>
<dbReference type="InterPro" id="IPR036942">
    <property type="entry name" value="Beta-barrel_TonB_sf"/>
</dbReference>
<keyword evidence="8" id="KW-0732">Signal</keyword>
<proteinExistence type="inferred from homology"/>
<evidence type="ECO:0000256" key="4">
    <source>
        <dbReference type="ARBA" id="ARBA00022692"/>
    </source>
</evidence>
<sequence length="1063" mass="116511">MFSNESFRGRVGRRSALSIALGTCIAGMAGQAIAQQSAGAIFGTVTNAAPGSTILVESVDTGAKRELKVDADGRYRASQLQVGTYRVTLMDGGKTVSTRDNVAVTISGATEVGFGGNTSASGAQTLEGVSVNASALPQIDVSSVDTRSVFTAEQLQKLPVGTSVGAAALLAPGVVAGDSRFNTDGKARLAIGGSGISENAYRINGYNVTDPQSNETFFEMPFFAIDQAQVLTGGAGAQFGQSTGGVVNIVGKRGTNEWKFSARIDWTPESLRSDMHNLYNSKNPEDAGFGDVIGYNHGGAGITERFGSDGKLRQYRKKTKNTETLYSLQLSGPLIKDKLFMYAAASFQKNDGQEVTGSASYAQNGSLTAATANNLASGYRDRVVKAVKWYTKFDWNITDNHLLELTGMQDNTRRDNEVYGWSYATLNKLGRRPDQDTKSKNNNRLYIAKYTGYITDDFTVSALYGRTRTIDPNLSVIPNVPYVRANPDSPVVNQIHNYLSDANQRPARNGENKTDGWRIDLEYRLGDHDLKGGIDHQTLKTTTGQDTANLGAFGGEYLFAADPTKTYPQGIVQQTRLSNGGHYKLKLKSYYVEDNWQVSDRWLAYIGLRNESFENYNSFDKVFLSKKNQWAPRLGVAWDVNGDSSLKVYANAGRYYLALPTGVAVRGAGGSLFTTQNFSFNGIDPNTDMPLNLVPLGPVESANSEFGQTRDPRTARIKGLRSHYQDEYIVGLDKQLNDQLTVGARAIYRDLKSQVDDTSDPRPVCRYMASHYSDFSSAQDCLDNFNYQGVIFNPGRGAEFDVNVAASGQPADLRHIKLSKEDLGMPDPKRKYLSLNVYAEHPFSNNWYGRIDYTWSHSYGNTEGQVKSDIAQQDVAASQDWDYPEFMRYANGNLPNDRRHQIRGFGYYQLNPEWMLSATATANSGRPKSCIGAWFRDANGVFTDPSNGYMLRPTAGGAYHVCYGTPSPRGAKGNLPWTYSLDLGVTWTPAFADHKLAFTATVFNVFNTQKVTVYEERAMGGPVDDGTHNKAGVPNGGNPLAIYKRAVDYSAPRAVRFSVQYDF</sequence>
<dbReference type="SUPFAM" id="SSF56935">
    <property type="entry name" value="Porins"/>
    <property type="match status" value="1"/>
</dbReference>
<feature type="signal peptide" evidence="8">
    <location>
        <begin position="1"/>
        <end position="34"/>
    </location>
</feature>
<dbReference type="EMBL" id="JAARLZ010000001">
    <property type="protein sequence ID" value="NII04916.1"/>
    <property type="molecule type" value="Genomic_DNA"/>
</dbReference>
<dbReference type="SUPFAM" id="SSF49452">
    <property type="entry name" value="Starch-binding domain-like"/>
    <property type="match status" value="1"/>
</dbReference>
<reference evidence="11 12" key="1">
    <citation type="submission" date="2020-03" db="EMBL/GenBank/DDBJ databases">
        <authorList>
            <person name="Lai Q."/>
        </authorList>
    </citation>
    <scope>NUCLEOTIDE SEQUENCE [LARGE SCALE GENOMIC DNA]</scope>
    <source>
        <strain evidence="11 12">CCUG 25036</strain>
    </source>
</reference>
<dbReference type="RefSeq" id="WP_166945636.1">
    <property type="nucleotide sequence ID" value="NZ_JAARLZ010000001.1"/>
</dbReference>
<dbReference type="InterPro" id="IPR057601">
    <property type="entry name" value="Oar-like_b-barrel"/>
</dbReference>
<keyword evidence="6 7" id="KW-0998">Cell outer membrane</keyword>
<evidence type="ECO:0000256" key="2">
    <source>
        <dbReference type="ARBA" id="ARBA00022448"/>
    </source>
</evidence>
<dbReference type="InterPro" id="IPR013784">
    <property type="entry name" value="Carb-bd-like_fold"/>
</dbReference>
<evidence type="ECO:0000256" key="7">
    <source>
        <dbReference type="PROSITE-ProRule" id="PRU01360"/>
    </source>
</evidence>
<dbReference type="InterPro" id="IPR037066">
    <property type="entry name" value="Plug_dom_sf"/>
</dbReference>
<dbReference type="PANTHER" id="PTHR30069">
    <property type="entry name" value="TONB-DEPENDENT OUTER MEMBRANE RECEPTOR"/>
    <property type="match status" value="1"/>
</dbReference>
<keyword evidence="2 7" id="KW-0813">Transport</keyword>
<dbReference type="AlphaFoldDB" id="A0A7X5U6Q3"/>